<dbReference type="AlphaFoldDB" id="A0A8R1I6U9"/>
<name>A0A8R1I6U9_CAEJA</name>
<comment type="caution">
    <text evidence="11">Lacks conserved residue(s) required for the propagation of feature annotation.</text>
</comment>
<keyword evidence="4 11" id="KW-0808">Transferase</keyword>
<dbReference type="Gene3D" id="1.10.1450.10">
    <property type="entry name" value="Tetraspanin"/>
    <property type="match status" value="1"/>
</dbReference>
<dbReference type="Pfam" id="PF00335">
    <property type="entry name" value="Tetraspanin"/>
    <property type="match status" value="1"/>
</dbReference>
<evidence type="ECO:0000256" key="1">
    <source>
        <dbReference type="ARBA" id="ARBA00004141"/>
    </source>
</evidence>
<evidence type="ECO:0000256" key="7">
    <source>
        <dbReference type="ARBA" id="ARBA00022989"/>
    </source>
</evidence>
<dbReference type="PROSITE" id="PS01188">
    <property type="entry name" value="ELO"/>
    <property type="match status" value="1"/>
</dbReference>
<evidence type="ECO:0000256" key="3">
    <source>
        <dbReference type="ARBA" id="ARBA00022516"/>
    </source>
</evidence>
<evidence type="ECO:0000256" key="2">
    <source>
        <dbReference type="ARBA" id="ARBA00005194"/>
    </source>
</evidence>
<dbReference type="GO" id="GO:0030148">
    <property type="term" value="P:sphingolipid biosynthetic process"/>
    <property type="evidence" value="ECO:0007669"/>
    <property type="project" value="TreeGrafter"/>
</dbReference>
<evidence type="ECO:0000256" key="4">
    <source>
        <dbReference type="ARBA" id="ARBA00022679"/>
    </source>
</evidence>
<dbReference type="InterPro" id="IPR018499">
    <property type="entry name" value="Tetraspanin/Peripherin"/>
</dbReference>
<keyword evidence="13" id="KW-1185">Reference proteome</keyword>
<dbReference type="GO" id="GO:0019367">
    <property type="term" value="P:fatty acid elongation, saturated fatty acid"/>
    <property type="evidence" value="ECO:0007669"/>
    <property type="project" value="TreeGrafter"/>
</dbReference>
<dbReference type="GO" id="GO:0034625">
    <property type="term" value="P:fatty acid elongation, monounsaturated fatty acid"/>
    <property type="evidence" value="ECO:0007669"/>
    <property type="project" value="TreeGrafter"/>
</dbReference>
<dbReference type="GO" id="GO:0034626">
    <property type="term" value="P:fatty acid elongation, polyunsaturated fatty acid"/>
    <property type="evidence" value="ECO:0007669"/>
    <property type="project" value="TreeGrafter"/>
</dbReference>
<keyword evidence="10 11" id="KW-0275">Fatty acid biosynthesis</keyword>
<organism evidence="12 13">
    <name type="scientific">Caenorhabditis japonica</name>
    <dbReference type="NCBI Taxonomy" id="281687"/>
    <lineage>
        <taxon>Eukaryota</taxon>
        <taxon>Metazoa</taxon>
        <taxon>Ecdysozoa</taxon>
        <taxon>Nematoda</taxon>
        <taxon>Chromadorea</taxon>
        <taxon>Rhabditida</taxon>
        <taxon>Rhabditina</taxon>
        <taxon>Rhabditomorpha</taxon>
        <taxon>Rhabditoidea</taxon>
        <taxon>Rhabditidae</taxon>
        <taxon>Peloderinae</taxon>
        <taxon>Caenorhabditis</taxon>
    </lineage>
</organism>
<keyword evidence="9 11" id="KW-0472">Membrane</keyword>
<dbReference type="PANTHER" id="PTHR11157">
    <property type="entry name" value="FATTY ACID ACYL TRANSFERASE-RELATED"/>
    <property type="match status" value="1"/>
</dbReference>
<sequence>MPEEERFATSIFLPFCNIRSPPHKIARSPQHQRPLLANPMAANRRQAVPHRAQQRVYRQSQIRYAPGAGGESEISCCVKYSVFSFNVIFFLLGFGLLLFGVWAQIEKNTFVNLLSKASKLYLDPTWPLLIVGFLTFIIGFSGCVGSLRENTSFLTFYSTLLGLLLIAEFSAGMFAYACRDQLDNYIRNLLNDVVVGYRDDPDLQTLIDSMQETWMCCGINGADDWDKNTYFSIEARDVASPEAGGVPFSCCTNSSQLEFKNFFCGHGVRLKAENHMAAHLAAHRAMAQTAAIYTEGCLPKLQLWLNNNMLLVAVSMVIIAIIQVWTANMAQYDYSPKYGLENYSIFLPFEKSFDARRSTEWMQNHWYQSITASAVYVAIIFTGRKIMERYKPFQLDTPLFIWNSILAVFSILGFLRVTPEFIWSIFGADNSFKYSICHASYAQGVTGFWTEKFALSKLFELVDTVFIVLRKRPLIFLHWYHHVTVMVYTWHAYKDHTASGRWFIWMNYGVHALMYSYYALRSLKFRLPKQLAMLVTTLQLAQMVMGVLIGLTVYYVKASGEYCQQTWDNLGLCFGVYFTYFLLFANFFYHAYVKKNNRYTEVKKKREEASSQTVCSHNG</sequence>
<feature type="transmembrane region" description="Helical" evidence="11">
    <location>
        <begin position="153"/>
        <end position="177"/>
    </location>
</feature>
<keyword evidence="8 11" id="KW-0443">Lipid metabolism</keyword>
<evidence type="ECO:0000256" key="8">
    <source>
        <dbReference type="ARBA" id="ARBA00023098"/>
    </source>
</evidence>
<reference evidence="13" key="1">
    <citation type="submission" date="2010-08" db="EMBL/GenBank/DDBJ databases">
        <authorList>
            <consortium name="Caenorhabditis japonica Sequencing Consortium"/>
            <person name="Wilson R.K."/>
        </authorList>
    </citation>
    <scope>NUCLEOTIDE SEQUENCE [LARGE SCALE GENOMIC DNA]</scope>
    <source>
        <strain evidence="13">DF5081</strain>
    </source>
</reference>
<dbReference type="PRINTS" id="PR00259">
    <property type="entry name" value="TMFOUR"/>
</dbReference>
<dbReference type="SUPFAM" id="SSF48652">
    <property type="entry name" value="Tetraspanin"/>
    <property type="match status" value="1"/>
</dbReference>
<dbReference type="PANTHER" id="PTHR11157:SF17">
    <property type="entry name" value="ELONGATION OF VERY LONG CHAIN FATTY ACIDS PROTEIN 6"/>
    <property type="match status" value="1"/>
</dbReference>
<comment type="subcellular location">
    <subcellularLocation>
        <location evidence="1">Membrane</location>
        <topology evidence="1">Multi-pass membrane protein</topology>
    </subcellularLocation>
</comment>
<feature type="transmembrane region" description="Helical" evidence="11">
    <location>
        <begin position="399"/>
        <end position="417"/>
    </location>
</feature>
<evidence type="ECO:0000256" key="11">
    <source>
        <dbReference type="RuleBase" id="RU361115"/>
    </source>
</evidence>
<dbReference type="GO" id="GO:0042761">
    <property type="term" value="P:very long-chain fatty acid biosynthetic process"/>
    <property type="evidence" value="ECO:0007669"/>
    <property type="project" value="TreeGrafter"/>
</dbReference>
<keyword evidence="5 11" id="KW-0812">Transmembrane</keyword>
<protein>
    <submittedName>
        <fullName evidence="12">Elongation of very long chain fatty acids protein</fullName>
    </submittedName>
</protein>
<evidence type="ECO:0000256" key="5">
    <source>
        <dbReference type="ARBA" id="ARBA00022692"/>
    </source>
</evidence>
<dbReference type="EnsemblMetazoa" id="CJA23592.1">
    <property type="protein sequence ID" value="CJA23592.1"/>
    <property type="gene ID" value="WBGene00179164"/>
</dbReference>
<feature type="transmembrane region" description="Helical" evidence="11">
    <location>
        <begin position="126"/>
        <end position="147"/>
    </location>
</feature>
<evidence type="ECO:0000256" key="9">
    <source>
        <dbReference type="ARBA" id="ARBA00023136"/>
    </source>
</evidence>
<dbReference type="Pfam" id="PF01151">
    <property type="entry name" value="ELO"/>
    <property type="match status" value="1"/>
</dbReference>
<evidence type="ECO:0000313" key="13">
    <source>
        <dbReference type="Proteomes" id="UP000005237"/>
    </source>
</evidence>
<keyword evidence="6 11" id="KW-0276">Fatty acid metabolism</keyword>
<feature type="transmembrane region" description="Helical" evidence="11">
    <location>
        <begin position="502"/>
        <end position="520"/>
    </location>
</feature>
<feature type="transmembrane region" description="Helical" evidence="11">
    <location>
        <begin position="309"/>
        <end position="327"/>
    </location>
</feature>
<dbReference type="InterPro" id="IPR008952">
    <property type="entry name" value="Tetraspanin_EC2_sf"/>
</dbReference>
<accession>A0A8R1I6U9</accession>
<proteinExistence type="inferred from homology"/>
<feature type="transmembrane region" description="Helical" evidence="11">
    <location>
        <begin position="569"/>
        <end position="589"/>
    </location>
</feature>
<dbReference type="GO" id="GO:0005789">
    <property type="term" value="C:endoplasmic reticulum membrane"/>
    <property type="evidence" value="ECO:0007669"/>
    <property type="project" value="TreeGrafter"/>
</dbReference>
<dbReference type="GO" id="GO:0009922">
    <property type="term" value="F:fatty acid elongase activity"/>
    <property type="evidence" value="ECO:0007669"/>
    <property type="project" value="InterPro"/>
</dbReference>
<feature type="transmembrane region" description="Helical" evidence="11">
    <location>
        <begin position="366"/>
        <end position="387"/>
    </location>
</feature>
<evidence type="ECO:0000313" key="12">
    <source>
        <dbReference type="EnsemblMetazoa" id="CJA23592.1"/>
    </source>
</evidence>
<keyword evidence="7 11" id="KW-1133">Transmembrane helix</keyword>
<reference evidence="12" key="2">
    <citation type="submission" date="2022-06" db="UniProtKB">
        <authorList>
            <consortium name="EnsemblMetazoa"/>
        </authorList>
    </citation>
    <scope>IDENTIFICATION</scope>
    <source>
        <strain evidence="12">DF5081</strain>
    </source>
</reference>
<dbReference type="Proteomes" id="UP000005237">
    <property type="component" value="Unassembled WGS sequence"/>
</dbReference>
<comment type="similarity">
    <text evidence="11">Belongs to the ELO family.</text>
</comment>
<feature type="transmembrane region" description="Helical" evidence="11">
    <location>
        <begin position="83"/>
        <end position="105"/>
    </location>
</feature>
<dbReference type="InterPro" id="IPR002076">
    <property type="entry name" value="ELO_fam"/>
</dbReference>
<feature type="transmembrane region" description="Helical" evidence="11">
    <location>
        <begin position="532"/>
        <end position="557"/>
    </location>
</feature>
<comment type="pathway">
    <text evidence="2">Lipid metabolism; fatty acid biosynthesis.</text>
</comment>
<evidence type="ECO:0000256" key="10">
    <source>
        <dbReference type="ARBA" id="ARBA00023160"/>
    </source>
</evidence>
<evidence type="ECO:0000256" key="6">
    <source>
        <dbReference type="ARBA" id="ARBA00022832"/>
    </source>
</evidence>
<dbReference type="InterPro" id="IPR030457">
    <property type="entry name" value="ELO_CS"/>
</dbReference>
<keyword evidence="3 11" id="KW-0444">Lipid biosynthesis</keyword>